<dbReference type="GO" id="GO:0005524">
    <property type="term" value="F:ATP binding"/>
    <property type="evidence" value="ECO:0007669"/>
    <property type="project" value="UniProtKB-KW"/>
</dbReference>
<dbReference type="SMART" id="SM00388">
    <property type="entry name" value="HisKA"/>
    <property type="match status" value="1"/>
</dbReference>
<protein>
    <recommendedName>
        <fullName evidence="2">histidine kinase</fullName>
        <ecNumber evidence="2">2.7.13.3</ecNumber>
    </recommendedName>
</protein>
<dbReference type="CDD" id="cd00082">
    <property type="entry name" value="HisKA"/>
    <property type="match status" value="1"/>
</dbReference>
<feature type="domain" description="Histidine kinase" evidence="10">
    <location>
        <begin position="498"/>
        <end position="721"/>
    </location>
</feature>
<evidence type="ECO:0000256" key="4">
    <source>
        <dbReference type="ARBA" id="ARBA00022679"/>
    </source>
</evidence>
<dbReference type="SUPFAM" id="SSF55874">
    <property type="entry name" value="ATPase domain of HSP90 chaperone/DNA topoisomerase II/histidine kinase"/>
    <property type="match status" value="1"/>
</dbReference>
<dbReference type="Pfam" id="PF13185">
    <property type="entry name" value="GAF_2"/>
    <property type="match status" value="1"/>
</dbReference>
<keyword evidence="6" id="KW-0418">Kinase</keyword>
<dbReference type="InterPro" id="IPR035965">
    <property type="entry name" value="PAS-like_dom_sf"/>
</dbReference>
<dbReference type="InterPro" id="IPR000014">
    <property type="entry name" value="PAS"/>
</dbReference>
<dbReference type="EMBL" id="CP059378">
    <property type="protein sequence ID" value="QLY78927.1"/>
    <property type="molecule type" value="Genomic_DNA"/>
</dbReference>
<evidence type="ECO:0000256" key="6">
    <source>
        <dbReference type="ARBA" id="ARBA00022777"/>
    </source>
</evidence>
<evidence type="ECO:0000259" key="11">
    <source>
        <dbReference type="PROSITE" id="PS50112"/>
    </source>
</evidence>
<evidence type="ECO:0000256" key="1">
    <source>
        <dbReference type="ARBA" id="ARBA00000085"/>
    </source>
</evidence>
<dbReference type="SUPFAM" id="SSF47384">
    <property type="entry name" value="Homodimeric domain of signal transducing histidine kinase"/>
    <property type="match status" value="1"/>
</dbReference>
<dbReference type="PROSITE" id="PS50112">
    <property type="entry name" value="PAS"/>
    <property type="match status" value="1"/>
</dbReference>
<sequence>MGDKYRSKEELVDELIKLRKRNYQLELYVKENRDNLKEIEDVLLNTKLLQDISLEIIYEDNINEIYKRLIDVARKIMHSDYASMQMLYDDQKNNPKLQLLATHGFSQEAIEFWEWVEVESGASTCGESLRTGKRIIATNVETCDFMQGTEDREVYLRTGIYAVQTTPLYSRSGKMLGMISTHWSKPYHPSERELRFLDVLARQAADIIEQKKAKEKLRESEEKYRTLFEYMNEGFLLAEIILDDSEKPIDYLFLDANDAFDNITGLKHEEIIGKRKSEILESLDDLTEILGEVALTGKSTSIEILSEKLDCYFLIDVFSPKYGQFACLIQDITERRKLEKTVIYHKELFESVVENMHDALIIYNNEGKSEFINAEGRKLYKVLKKKEDSDKNYNNLYNDILLKENQLKDLIFNGEKIRNERASIILADEIKYIEVNVTPIFNDENNLKFSVVSYRDITESIENQIERKNNQEKILKAEKEKRESIEAAMRVKDEFLYLITHEFKTPITVISSVLQTIESLFKEYIPEKIEKYLNMIKLNTNRQLRLVNNLLDITRLNSGNIRVDKSNVDIVYISKSIVNSVEIYAKQKKINLNFTSIFENKEIYLDEEKFERIMLNLLSNSLKFTPSGKNINISIEEKKLENKKFISISIEDEGIGIPDEKQKLIFERFGQADTSLSRQAEGTGLGLYLVNILVNILDGKIELESEPGKGSKFTILLPIITLLSKKEENYSGVDNQLMSSDERIIHATSIEFSDIYFD</sequence>
<dbReference type="CDD" id="cd16922">
    <property type="entry name" value="HATPase_EvgS-ArcB-TorS-like"/>
    <property type="match status" value="1"/>
</dbReference>
<feature type="coiled-coil region" evidence="9">
    <location>
        <begin position="458"/>
        <end position="494"/>
    </location>
</feature>
<dbReference type="Gene3D" id="3.30.565.10">
    <property type="entry name" value="Histidine kinase-like ATPase, C-terminal domain"/>
    <property type="match status" value="1"/>
</dbReference>
<dbReference type="PANTHER" id="PTHR43047:SF72">
    <property type="entry name" value="OSMOSENSING HISTIDINE PROTEIN KINASE SLN1"/>
    <property type="match status" value="1"/>
</dbReference>
<dbReference type="FunFam" id="3.30.565.10:FF:000037">
    <property type="entry name" value="Hybrid sensor histidine kinase/response regulator"/>
    <property type="match status" value="1"/>
</dbReference>
<dbReference type="SUPFAM" id="SSF55785">
    <property type="entry name" value="PYP-like sensor domain (PAS domain)"/>
    <property type="match status" value="2"/>
</dbReference>
<dbReference type="Gene3D" id="3.30.450.40">
    <property type="match status" value="1"/>
</dbReference>
<keyword evidence="8" id="KW-0902">Two-component regulatory system</keyword>
<dbReference type="KEGG" id="cint:HZF06_17840"/>
<dbReference type="InterPro" id="IPR003018">
    <property type="entry name" value="GAF"/>
</dbReference>
<evidence type="ECO:0000256" key="5">
    <source>
        <dbReference type="ARBA" id="ARBA00022741"/>
    </source>
</evidence>
<dbReference type="InterPro" id="IPR036097">
    <property type="entry name" value="HisK_dim/P_sf"/>
</dbReference>
<evidence type="ECO:0000256" key="3">
    <source>
        <dbReference type="ARBA" id="ARBA00022553"/>
    </source>
</evidence>
<dbReference type="Gene3D" id="3.30.450.20">
    <property type="entry name" value="PAS domain"/>
    <property type="match status" value="2"/>
</dbReference>
<dbReference type="PRINTS" id="PR00344">
    <property type="entry name" value="BCTRLSENSOR"/>
</dbReference>
<dbReference type="GO" id="GO:0009927">
    <property type="term" value="F:histidine phosphotransfer kinase activity"/>
    <property type="evidence" value="ECO:0007669"/>
    <property type="project" value="TreeGrafter"/>
</dbReference>
<dbReference type="GO" id="GO:0005886">
    <property type="term" value="C:plasma membrane"/>
    <property type="evidence" value="ECO:0007669"/>
    <property type="project" value="TreeGrafter"/>
</dbReference>
<dbReference type="InterPro" id="IPR003594">
    <property type="entry name" value="HATPase_dom"/>
</dbReference>
<dbReference type="AlphaFoldDB" id="A0A7D6VNH0"/>
<evidence type="ECO:0000256" key="7">
    <source>
        <dbReference type="ARBA" id="ARBA00022840"/>
    </source>
</evidence>
<keyword evidence="3" id="KW-0597">Phosphoprotein</keyword>
<comment type="catalytic activity">
    <reaction evidence="1">
        <text>ATP + protein L-histidine = ADP + protein N-phospho-L-histidine.</text>
        <dbReference type="EC" id="2.7.13.3"/>
    </reaction>
</comment>
<proteinExistence type="predicted"/>
<reference evidence="12 13" key="1">
    <citation type="submission" date="2020-07" db="EMBL/GenBank/DDBJ databases">
        <title>Electron transfer.</title>
        <authorList>
            <person name="Huang L."/>
            <person name="Liu X."/>
            <person name="Zhou S."/>
        </authorList>
    </citation>
    <scope>NUCLEOTIDE SEQUENCE [LARGE SCALE GENOMIC DNA]</scope>
    <source>
        <strain evidence="12 13">Lx1</strain>
    </source>
</reference>
<dbReference type="GO" id="GO:0000155">
    <property type="term" value="F:phosphorelay sensor kinase activity"/>
    <property type="evidence" value="ECO:0007669"/>
    <property type="project" value="InterPro"/>
</dbReference>
<evidence type="ECO:0000256" key="2">
    <source>
        <dbReference type="ARBA" id="ARBA00012438"/>
    </source>
</evidence>
<dbReference type="SUPFAM" id="SSF55781">
    <property type="entry name" value="GAF domain-like"/>
    <property type="match status" value="1"/>
</dbReference>
<dbReference type="SMART" id="SM00387">
    <property type="entry name" value="HATPase_c"/>
    <property type="match status" value="1"/>
</dbReference>
<keyword evidence="5" id="KW-0547">Nucleotide-binding</keyword>
<organism evidence="12 13">
    <name type="scientific">Clostridium intestinale</name>
    <dbReference type="NCBI Taxonomy" id="36845"/>
    <lineage>
        <taxon>Bacteria</taxon>
        <taxon>Bacillati</taxon>
        <taxon>Bacillota</taxon>
        <taxon>Clostridia</taxon>
        <taxon>Eubacteriales</taxon>
        <taxon>Clostridiaceae</taxon>
        <taxon>Clostridium</taxon>
    </lineage>
</organism>
<keyword evidence="7" id="KW-0067">ATP-binding</keyword>
<dbReference type="Proteomes" id="UP000512286">
    <property type="component" value="Chromosome"/>
</dbReference>
<feature type="domain" description="PAS" evidence="11">
    <location>
        <begin position="220"/>
        <end position="274"/>
    </location>
</feature>
<dbReference type="InterPro" id="IPR029016">
    <property type="entry name" value="GAF-like_dom_sf"/>
</dbReference>
<gene>
    <name evidence="12" type="ORF">HZF06_17840</name>
</gene>
<dbReference type="InterPro" id="IPR003661">
    <property type="entry name" value="HisK_dim/P_dom"/>
</dbReference>
<dbReference type="InterPro" id="IPR004358">
    <property type="entry name" value="Sig_transdc_His_kin-like_C"/>
</dbReference>
<dbReference type="InterPro" id="IPR036890">
    <property type="entry name" value="HATPase_C_sf"/>
</dbReference>
<dbReference type="Pfam" id="PF02518">
    <property type="entry name" value="HATPase_c"/>
    <property type="match status" value="1"/>
</dbReference>
<dbReference type="RefSeq" id="WP_181601181.1">
    <property type="nucleotide sequence ID" value="NZ_CP059378.1"/>
</dbReference>
<dbReference type="EC" id="2.7.13.3" evidence="2"/>
<evidence type="ECO:0000259" key="10">
    <source>
        <dbReference type="PROSITE" id="PS50109"/>
    </source>
</evidence>
<dbReference type="NCBIfam" id="TIGR00229">
    <property type="entry name" value="sensory_box"/>
    <property type="match status" value="1"/>
</dbReference>
<keyword evidence="9" id="KW-0175">Coiled coil</keyword>
<dbReference type="InterPro" id="IPR005467">
    <property type="entry name" value="His_kinase_dom"/>
</dbReference>
<keyword evidence="4" id="KW-0808">Transferase</keyword>
<dbReference type="Pfam" id="PF00512">
    <property type="entry name" value="HisKA"/>
    <property type="match status" value="1"/>
</dbReference>
<dbReference type="PANTHER" id="PTHR43047">
    <property type="entry name" value="TWO-COMPONENT HISTIDINE PROTEIN KINASE"/>
    <property type="match status" value="1"/>
</dbReference>
<dbReference type="Pfam" id="PF13426">
    <property type="entry name" value="PAS_9"/>
    <property type="match status" value="1"/>
</dbReference>
<accession>A0A7D6VNH0</accession>
<dbReference type="SMART" id="SM00091">
    <property type="entry name" value="PAS"/>
    <property type="match status" value="2"/>
</dbReference>
<name>A0A7D6VNH0_9CLOT</name>
<dbReference type="Gene3D" id="1.10.287.130">
    <property type="match status" value="1"/>
</dbReference>
<evidence type="ECO:0000313" key="12">
    <source>
        <dbReference type="EMBL" id="QLY78927.1"/>
    </source>
</evidence>
<evidence type="ECO:0000313" key="13">
    <source>
        <dbReference type="Proteomes" id="UP000512286"/>
    </source>
</evidence>
<dbReference type="Pfam" id="PF13188">
    <property type="entry name" value="PAS_8"/>
    <property type="match status" value="1"/>
</dbReference>
<evidence type="ECO:0000256" key="9">
    <source>
        <dbReference type="SAM" id="Coils"/>
    </source>
</evidence>
<evidence type="ECO:0000256" key="8">
    <source>
        <dbReference type="ARBA" id="ARBA00023012"/>
    </source>
</evidence>
<dbReference type="SMART" id="SM00065">
    <property type="entry name" value="GAF"/>
    <property type="match status" value="1"/>
</dbReference>
<dbReference type="PROSITE" id="PS50109">
    <property type="entry name" value="HIS_KIN"/>
    <property type="match status" value="1"/>
</dbReference>